<organism evidence="1 2">
    <name type="scientific">Scophthalmus maximus</name>
    <name type="common">Turbot</name>
    <name type="synonym">Psetta maxima</name>
    <dbReference type="NCBI Taxonomy" id="52904"/>
    <lineage>
        <taxon>Eukaryota</taxon>
        <taxon>Metazoa</taxon>
        <taxon>Chordata</taxon>
        <taxon>Craniata</taxon>
        <taxon>Vertebrata</taxon>
        <taxon>Euteleostomi</taxon>
        <taxon>Actinopterygii</taxon>
        <taxon>Neopterygii</taxon>
        <taxon>Teleostei</taxon>
        <taxon>Neoteleostei</taxon>
        <taxon>Acanthomorphata</taxon>
        <taxon>Carangaria</taxon>
        <taxon>Pleuronectiformes</taxon>
        <taxon>Pleuronectoidei</taxon>
        <taxon>Scophthalmidae</taxon>
        <taxon>Scophthalmus</taxon>
    </lineage>
</organism>
<dbReference type="EMBL" id="VEVO01000002">
    <property type="protein sequence ID" value="KAF0045683.1"/>
    <property type="molecule type" value="Genomic_DNA"/>
</dbReference>
<proteinExistence type="predicted"/>
<evidence type="ECO:0000313" key="1">
    <source>
        <dbReference type="EMBL" id="KAF0045683.1"/>
    </source>
</evidence>
<dbReference type="AlphaFoldDB" id="A0A6A4TI79"/>
<sequence>MYVVAANRCSVHNLKQSNLASPIVNGVHNEDFNTYPNVRAAIASLKEDRCLSPGSCSCYDEGCRGCCSCDGEHLWTTAGDKTCRRTVAAYQWAGGPHPIPGFEHSVLLLSFPPSVCHIVSPAQEPTKTNLNVNTEAAKLLELFGKRRLSFRHDS</sequence>
<comment type="caution">
    <text evidence="1">The sequence shown here is derived from an EMBL/GenBank/DDBJ whole genome shotgun (WGS) entry which is preliminary data.</text>
</comment>
<protein>
    <submittedName>
        <fullName evidence="1">Uncharacterized protein</fullName>
    </submittedName>
</protein>
<reference evidence="1 2" key="1">
    <citation type="submission" date="2019-06" db="EMBL/GenBank/DDBJ databases">
        <title>Draft genomes of female and male turbot (Scophthalmus maximus).</title>
        <authorList>
            <person name="Xu H."/>
            <person name="Xu X.-W."/>
            <person name="Shao C."/>
            <person name="Chen S."/>
        </authorList>
    </citation>
    <scope>NUCLEOTIDE SEQUENCE [LARGE SCALE GENOMIC DNA]</scope>
    <source>
        <strain evidence="1">Ysfricsl-2016a</strain>
        <tissue evidence="1">Blood</tissue>
    </source>
</reference>
<dbReference type="Proteomes" id="UP000438429">
    <property type="component" value="Unassembled WGS sequence"/>
</dbReference>
<name>A0A6A4TI79_SCOMX</name>
<gene>
    <name evidence="1" type="ORF">F2P81_002212</name>
</gene>
<evidence type="ECO:0000313" key="2">
    <source>
        <dbReference type="Proteomes" id="UP000438429"/>
    </source>
</evidence>
<accession>A0A6A4TI79</accession>